<dbReference type="PATRIC" id="fig|280505.15.peg.3616"/>
<sequence length="49" mass="5117">MWVIKFNRTPPLDLRSKGPRSSATSPNGSGHFVTAFCVAPIAGVGLAGF</sequence>
<name>A0A0S2IW44_LEPBO</name>
<reference evidence="2 3" key="1">
    <citation type="journal article" date="2015" name="PLoS Negl. Trop. Dis.">
        <title>Distribution of Plasmids in Distinct Leptospira Pathogenic Species.</title>
        <authorList>
            <person name="Wang Y."/>
            <person name="Zhuang X."/>
            <person name="Zhong Y."/>
            <person name="Zhang C."/>
            <person name="Zhang Y."/>
            <person name="Zeng L."/>
            <person name="Zhu Y."/>
            <person name="He P."/>
            <person name="Dong K."/>
            <person name="Pal U."/>
            <person name="Guo X."/>
            <person name="Qin J."/>
        </authorList>
    </citation>
    <scope>NUCLEOTIDE SEQUENCE [LARGE SCALE GENOMIC DNA]</scope>
    <source>
        <strain evidence="2 3">56604</strain>
    </source>
</reference>
<dbReference type="EMBL" id="CP012029">
    <property type="protein sequence ID" value="ALO27884.1"/>
    <property type="molecule type" value="Genomic_DNA"/>
</dbReference>
<dbReference type="RefSeq" id="WP_016749281.1">
    <property type="nucleotide sequence ID" value="NZ_CP186612.1"/>
</dbReference>
<dbReference type="AlphaFoldDB" id="A0A0S2IW44"/>
<accession>A0A0S2IW44</accession>
<proteinExistence type="predicted"/>
<organism evidence="2">
    <name type="scientific">Leptospira borgpetersenii serovar Ballum</name>
    <dbReference type="NCBI Taxonomy" id="280505"/>
    <lineage>
        <taxon>Bacteria</taxon>
        <taxon>Pseudomonadati</taxon>
        <taxon>Spirochaetota</taxon>
        <taxon>Spirochaetia</taxon>
        <taxon>Leptospirales</taxon>
        <taxon>Leptospiraceae</taxon>
        <taxon>Leptospira</taxon>
    </lineage>
</organism>
<protein>
    <submittedName>
        <fullName evidence="2">Uncharacterized protein</fullName>
    </submittedName>
</protein>
<dbReference type="Proteomes" id="UP000058857">
    <property type="component" value="Chromosome 1"/>
</dbReference>
<gene>
    <name evidence="2" type="ORF">LBBP_03713</name>
</gene>
<feature type="region of interest" description="Disordered" evidence="1">
    <location>
        <begin position="1"/>
        <end position="27"/>
    </location>
</feature>
<evidence type="ECO:0000313" key="2">
    <source>
        <dbReference type="EMBL" id="ALO27884.1"/>
    </source>
</evidence>
<evidence type="ECO:0000256" key="1">
    <source>
        <dbReference type="SAM" id="MobiDB-lite"/>
    </source>
</evidence>
<evidence type="ECO:0000313" key="3">
    <source>
        <dbReference type="Proteomes" id="UP000058857"/>
    </source>
</evidence>